<keyword evidence="2" id="KW-1185">Reference proteome</keyword>
<accession>A0A4R4E454</accession>
<name>A0A4R4E454_9BACT</name>
<reference evidence="1 2" key="1">
    <citation type="submission" date="2019-03" db="EMBL/GenBank/DDBJ databases">
        <authorList>
            <person name="Kim M.K.M."/>
        </authorList>
    </citation>
    <scope>NUCLEOTIDE SEQUENCE [LARGE SCALE GENOMIC DNA]</scope>
    <source>
        <strain evidence="1 2">17J68-15</strain>
    </source>
</reference>
<dbReference type="AlphaFoldDB" id="A0A4R4E454"/>
<dbReference type="OrthoDB" id="792860at2"/>
<proteinExistence type="predicted"/>
<organism evidence="1 2">
    <name type="scientific">Flaviaesturariibacter aridisoli</name>
    <dbReference type="NCBI Taxonomy" id="2545761"/>
    <lineage>
        <taxon>Bacteria</taxon>
        <taxon>Pseudomonadati</taxon>
        <taxon>Bacteroidota</taxon>
        <taxon>Chitinophagia</taxon>
        <taxon>Chitinophagales</taxon>
        <taxon>Chitinophagaceae</taxon>
        <taxon>Flaviaestuariibacter</taxon>
    </lineage>
</organism>
<sequence length="292" mass="32159">MKQLLSLLALLLSAHGYGQMDPSLALRWKLQTNEVVHYKTTMQEVDTSGVANFSINLGGIFELLNKDSIHAGLSRANAFFQDLNKAVDDMPLITRLSRKKEHVVDIEMLLDDKPSAKKSKDSSVSAMVDLMGKMTGAVMLRGAVYDSGAIESFYVKNDQRNLIAVFFQLPGKPVKVGDSWSLDVNFISMDQNFKCDTAYRKNKVTLLDVKESGAGKIAVLKYDLEEFISGDFNSPMFGTAKGSKTMMKVTYQAVGEFSVEKGRWSSYNGFISIAASGVVTQASTKKFSLSPQ</sequence>
<dbReference type="RefSeq" id="WP_131851200.1">
    <property type="nucleotide sequence ID" value="NZ_SKFH01000006.1"/>
</dbReference>
<gene>
    <name evidence="1" type="ORF">E0486_05790</name>
</gene>
<evidence type="ECO:0000313" key="2">
    <source>
        <dbReference type="Proteomes" id="UP000295164"/>
    </source>
</evidence>
<dbReference type="Proteomes" id="UP000295164">
    <property type="component" value="Unassembled WGS sequence"/>
</dbReference>
<comment type="caution">
    <text evidence="1">The sequence shown here is derived from an EMBL/GenBank/DDBJ whole genome shotgun (WGS) entry which is preliminary data.</text>
</comment>
<protein>
    <submittedName>
        <fullName evidence="1">Uncharacterized protein</fullName>
    </submittedName>
</protein>
<evidence type="ECO:0000313" key="1">
    <source>
        <dbReference type="EMBL" id="TCZ73470.1"/>
    </source>
</evidence>
<dbReference type="EMBL" id="SKFH01000006">
    <property type="protein sequence ID" value="TCZ73470.1"/>
    <property type="molecule type" value="Genomic_DNA"/>
</dbReference>